<gene>
    <name evidence="4" type="ORF">OC846_002704</name>
</gene>
<comment type="similarity">
    <text evidence="1">Belongs to the RdRP family.</text>
</comment>
<dbReference type="EMBL" id="JAPDMZ010000057">
    <property type="protein sequence ID" value="KAK0552866.1"/>
    <property type="molecule type" value="Genomic_DNA"/>
</dbReference>
<evidence type="ECO:0000313" key="4">
    <source>
        <dbReference type="EMBL" id="KAK0552866.1"/>
    </source>
</evidence>
<dbReference type="GO" id="GO:0003723">
    <property type="term" value="F:RNA binding"/>
    <property type="evidence" value="ECO:0007669"/>
    <property type="project" value="UniProtKB-KW"/>
</dbReference>
<comment type="catalytic activity">
    <reaction evidence="1">
        <text>RNA(n) + a ribonucleoside 5'-triphosphate = RNA(n+1) + diphosphate</text>
        <dbReference type="Rhea" id="RHEA:21248"/>
        <dbReference type="Rhea" id="RHEA-COMP:14527"/>
        <dbReference type="Rhea" id="RHEA-COMP:17342"/>
        <dbReference type="ChEBI" id="CHEBI:33019"/>
        <dbReference type="ChEBI" id="CHEBI:61557"/>
        <dbReference type="ChEBI" id="CHEBI:140395"/>
        <dbReference type="EC" id="2.7.7.48"/>
    </reaction>
</comment>
<feature type="compositionally biased region" description="Polar residues" evidence="2">
    <location>
        <begin position="548"/>
        <end position="564"/>
    </location>
</feature>
<dbReference type="GO" id="GO:0030422">
    <property type="term" value="P:siRNA processing"/>
    <property type="evidence" value="ECO:0007669"/>
    <property type="project" value="TreeGrafter"/>
</dbReference>
<evidence type="ECO:0000256" key="2">
    <source>
        <dbReference type="SAM" id="MobiDB-lite"/>
    </source>
</evidence>
<accession>A0AAN6GRA9</accession>
<comment type="caution">
    <text evidence="4">The sequence shown here is derived from an EMBL/GenBank/DDBJ whole genome shotgun (WGS) entry which is preliminary data.</text>
</comment>
<evidence type="ECO:0000256" key="1">
    <source>
        <dbReference type="RuleBase" id="RU363098"/>
    </source>
</evidence>
<dbReference type="GO" id="GO:0031380">
    <property type="term" value="C:nuclear RNA-directed RNA polymerase complex"/>
    <property type="evidence" value="ECO:0007669"/>
    <property type="project" value="TreeGrafter"/>
</dbReference>
<reference evidence="4" key="1">
    <citation type="journal article" date="2023" name="PhytoFront">
        <title>Draft Genome Resources of Seven Strains of Tilletia horrida, Causal Agent of Kernel Smut of Rice.</title>
        <authorList>
            <person name="Khanal S."/>
            <person name="Antony Babu S."/>
            <person name="Zhou X.G."/>
        </authorList>
    </citation>
    <scope>NUCLEOTIDE SEQUENCE</scope>
    <source>
        <strain evidence="4">TX6</strain>
    </source>
</reference>
<dbReference type="InterPro" id="IPR057596">
    <property type="entry name" value="RDRP_core"/>
</dbReference>
<dbReference type="Pfam" id="PF05183">
    <property type="entry name" value="RdRP"/>
    <property type="match status" value="1"/>
</dbReference>
<keyword evidence="1" id="KW-0548">Nucleotidyltransferase</keyword>
<evidence type="ECO:0000259" key="3">
    <source>
        <dbReference type="Pfam" id="PF05183"/>
    </source>
</evidence>
<feature type="domain" description="RDRP core" evidence="3">
    <location>
        <begin position="5"/>
        <end position="384"/>
    </location>
</feature>
<dbReference type="AlphaFoldDB" id="A0AAN6GRA9"/>
<keyword evidence="1" id="KW-0696">RNA-directed RNA polymerase</keyword>
<dbReference type="GO" id="GO:0003968">
    <property type="term" value="F:RNA-directed RNA polymerase activity"/>
    <property type="evidence" value="ECO:0007669"/>
    <property type="project" value="UniProtKB-KW"/>
</dbReference>
<keyword evidence="1" id="KW-0808">Transferase</keyword>
<dbReference type="InterPro" id="IPR007855">
    <property type="entry name" value="RDRP"/>
</dbReference>
<feature type="non-terminal residue" evidence="4">
    <location>
        <position position="1"/>
    </location>
</feature>
<proteinExistence type="inferred from homology"/>
<name>A0AAN6GRA9_9BASI</name>
<organism evidence="4 5">
    <name type="scientific">Tilletia horrida</name>
    <dbReference type="NCBI Taxonomy" id="155126"/>
    <lineage>
        <taxon>Eukaryota</taxon>
        <taxon>Fungi</taxon>
        <taxon>Dikarya</taxon>
        <taxon>Basidiomycota</taxon>
        <taxon>Ustilaginomycotina</taxon>
        <taxon>Exobasidiomycetes</taxon>
        <taxon>Tilletiales</taxon>
        <taxon>Tilletiaceae</taxon>
        <taxon>Tilletia</taxon>
    </lineage>
</organism>
<dbReference type="EC" id="2.7.7.48" evidence="1"/>
<dbReference type="PANTHER" id="PTHR23079:SF55">
    <property type="entry name" value="RNA-DIRECTED RNA POLYMERASE"/>
    <property type="match status" value="1"/>
</dbReference>
<protein>
    <recommendedName>
        <fullName evidence="1">RNA-dependent RNA polymerase</fullName>
        <ecNumber evidence="1">2.7.7.48</ecNumber>
    </recommendedName>
</protein>
<dbReference type="Proteomes" id="UP001176517">
    <property type="component" value="Unassembled WGS sequence"/>
</dbReference>
<keyword evidence="1" id="KW-0694">RNA-binding</keyword>
<keyword evidence="5" id="KW-1185">Reference proteome</keyword>
<feature type="region of interest" description="Disordered" evidence="2">
    <location>
        <begin position="533"/>
        <end position="565"/>
    </location>
</feature>
<dbReference type="PANTHER" id="PTHR23079">
    <property type="entry name" value="RNA-DEPENDENT RNA POLYMERASE"/>
    <property type="match status" value="1"/>
</dbReference>
<sequence length="638" mass="71701">YRYPSDAKELSLEVADACTSASHFFLNRPMIALLESLGIPAKAFCDLQKAAISSLRDVLTSPLDAAQALRQYGLGQGTKLGQILKGLNGPPMGQDNLNAMRRIPFLRHCVVAAVTHGLRAIKYHCRIPIPDSCILMGIMDETETLKEGQIYVCLRSPRGLSKVLKGKCLIARSPTMHPGDVQIAHAIGEVDEEHPLRALHNCIVFSSEGSRPLQTMLAGGDLDGDLYHVSQYVPIMPAKTHPSGAYPVVQPHVLRRDVEISDVVDFFLDYIELGKIATMHLVQADRSDDGVLDQVCLELAELHSTAVDMAKTGIKPNLNQLSKFIDIGTKPDFMQKEFRIEPDDPDFSLTPSEVKKRSRRMRYWREREGYYRSEKALGQLFRQIDISADIAKWQSRLRLKSDEMSVNEWADPIKRALSRYLKVGQVNLWTTTIGSDHLDLLKEYYVELDSIARDFAPEGRSEYLTEEEIFVGVVIGRGPYMQHNRTFDVMNSLRSCCQTLIRRVLEVLVVIDGRAETTDDEKEFEILWSSKKPAVQGDEDETVLETGGATTDGNEETGPTSQDGAWNDILASEDESAADFSEEVPPMERFKRLAAFFVSAVNYQAEHPDRRSAPWIVMPEILRTMEELFEGAEDHAWK</sequence>
<evidence type="ECO:0000313" key="5">
    <source>
        <dbReference type="Proteomes" id="UP001176517"/>
    </source>
</evidence>